<dbReference type="CDD" id="cd01347">
    <property type="entry name" value="ligand_gated_channel"/>
    <property type="match status" value="1"/>
</dbReference>
<dbReference type="InterPro" id="IPR039426">
    <property type="entry name" value="TonB-dep_rcpt-like"/>
</dbReference>
<feature type="signal peptide" evidence="10">
    <location>
        <begin position="1"/>
        <end position="24"/>
    </location>
</feature>
<keyword evidence="2 8" id="KW-0813">Transport</keyword>
<organism evidence="13 14">
    <name type="scientific">Phenylobacterium deserti</name>
    <dbReference type="NCBI Taxonomy" id="1914756"/>
    <lineage>
        <taxon>Bacteria</taxon>
        <taxon>Pseudomonadati</taxon>
        <taxon>Pseudomonadota</taxon>
        <taxon>Alphaproteobacteria</taxon>
        <taxon>Caulobacterales</taxon>
        <taxon>Caulobacteraceae</taxon>
        <taxon>Phenylobacterium</taxon>
    </lineage>
</organism>
<evidence type="ECO:0000256" key="5">
    <source>
        <dbReference type="ARBA" id="ARBA00023077"/>
    </source>
</evidence>
<keyword evidence="14" id="KW-1185">Reference proteome</keyword>
<dbReference type="InterPro" id="IPR010104">
    <property type="entry name" value="TonB_rcpt_bac"/>
</dbReference>
<sequence>MKRRKHLMIGGASLVALAFANAAAAQDTSVDEVVVTGIRASLQQSLETKRNADAIVDSVTAEDVGKFPNTNVAEALTMVPGVTVDRQFGQGEKVSILGTDPALNRTLLNGQTVASADWFILDTPGRTFNYALLAPQIVGRVDVYKSPEARIDEGSIGGTVIVNTRKPFDLKSPTIAGSVGYLYNDRSEKNDIQGSLMVSWKDPSERFGAAFSVSKATDQLRRDGVESYGTIAANQWAGGNPDNPVDSRNAGCVGACSATLTSNLGARSPNAFGSSYFEQERDRTTYTGALQFRPNDQLELEFNWLKIKATYDNTNQSMYAFQGNTWNSLGALTGIEVADGVVTRASFNNALSVLDVQYREAEMNSDTYDFRGTWHGDSWDLSGVIGQSKADGGTKRQVFLEFLNWANYTVDLSGAPGNPGTVSYTTNVMGNPAAFATDPGWSGNLVSKPTTDEEKYAQADFGYDMDGVIKRVQVGYKFRRHETGQEYAGIAITGVAAPASLFNPSQVASNYLEGFGSNEQMRTRFRISGDAMVSYVEGGQWLPAGASLPTPSIFAAPEFTAGNWKIREDISAAYLQANIQAGELRGNVGVRVVRTDVDSSGYVCRPGAACSGANDWVWQTTSRSYDNVLPSVNLAYNASENLILRFAAAQVIARPNYADLTNYFWLSDQILTGGGGNPNLDPYKSANFNASAEWYFQPQAILAAEVFYKDISNYILQQTAPEQYFNQSQGRVTTYQISRPYNAGSATVKGLAIAYQQNYAYGFGLLANYTYAAGEGSDGQDLPYNSRHQVNLGPFYEAGPVAIRATYTWRSKYFTGVDRGDEMYVRDVDTLDASATYRFTDNVSVTLAGMNLTDSEYYAYANTPALPRGVYRTGRKYLATLNLTF</sequence>
<keyword evidence="7 8" id="KW-0998">Cell outer membrane</keyword>
<dbReference type="SUPFAM" id="SSF56935">
    <property type="entry name" value="Porins"/>
    <property type="match status" value="1"/>
</dbReference>
<gene>
    <name evidence="13" type="ORF">DJ018_11880</name>
</gene>
<dbReference type="AlphaFoldDB" id="A0A328AE14"/>
<evidence type="ECO:0000259" key="12">
    <source>
        <dbReference type="Pfam" id="PF07715"/>
    </source>
</evidence>
<dbReference type="Gene3D" id="2.40.170.20">
    <property type="entry name" value="TonB-dependent receptor, beta-barrel domain"/>
    <property type="match status" value="1"/>
</dbReference>
<accession>A0A328AE14</accession>
<keyword evidence="5 9" id="KW-0798">TonB box</keyword>
<dbReference type="PANTHER" id="PTHR40980">
    <property type="entry name" value="PLUG DOMAIN-CONTAINING PROTEIN"/>
    <property type="match status" value="1"/>
</dbReference>
<evidence type="ECO:0000256" key="8">
    <source>
        <dbReference type="PROSITE-ProRule" id="PRU01360"/>
    </source>
</evidence>
<name>A0A328AE14_9CAUL</name>
<evidence type="ECO:0000256" key="4">
    <source>
        <dbReference type="ARBA" id="ARBA00022692"/>
    </source>
</evidence>
<evidence type="ECO:0000256" key="9">
    <source>
        <dbReference type="RuleBase" id="RU003357"/>
    </source>
</evidence>
<feature type="domain" description="TonB-dependent receptor-like beta-barrel" evidence="11">
    <location>
        <begin position="415"/>
        <end position="852"/>
    </location>
</feature>
<evidence type="ECO:0000256" key="7">
    <source>
        <dbReference type="ARBA" id="ARBA00023237"/>
    </source>
</evidence>
<keyword evidence="6 8" id="KW-0472">Membrane</keyword>
<dbReference type="OrthoDB" id="5476657at2"/>
<evidence type="ECO:0000256" key="1">
    <source>
        <dbReference type="ARBA" id="ARBA00004571"/>
    </source>
</evidence>
<dbReference type="InterPro" id="IPR012910">
    <property type="entry name" value="Plug_dom"/>
</dbReference>
<evidence type="ECO:0000256" key="6">
    <source>
        <dbReference type="ARBA" id="ARBA00023136"/>
    </source>
</evidence>
<keyword evidence="3 8" id="KW-1134">Transmembrane beta strand</keyword>
<dbReference type="InterPro" id="IPR000531">
    <property type="entry name" value="Beta-barrel_TonB"/>
</dbReference>
<evidence type="ECO:0000313" key="14">
    <source>
        <dbReference type="Proteomes" id="UP000249725"/>
    </source>
</evidence>
<keyword evidence="10" id="KW-0732">Signal</keyword>
<dbReference type="InterPro" id="IPR037066">
    <property type="entry name" value="Plug_dom_sf"/>
</dbReference>
<evidence type="ECO:0000256" key="10">
    <source>
        <dbReference type="SAM" id="SignalP"/>
    </source>
</evidence>
<protein>
    <submittedName>
        <fullName evidence="13">TonB-dependent receptor</fullName>
    </submittedName>
</protein>
<dbReference type="Gene3D" id="2.170.130.10">
    <property type="entry name" value="TonB-dependent receptor, plug domain"/>
    <property type="match status" value="1"/>
</dbReference>
<evidence type="ECO:0000256" key="3">
    <source>
        <dbReference type="ARBA" id="ARBA00022452"/>
    </source>
</evidence>
<dbReference type="RefSeq" id="WP_111515156.1">
    <property type="nucleotide sequence ID" value="NZ_QFYR01000002.1"/>
</dbReference>
<keyword evidence="4 8" id="KW-0812">Transmembrane</keyword>
<reference evidence="14" key="1">
    <citation type="submission" date="2018-05" db="EMBL/GenBank/DDBJ databases">
        <authorList>
            <person name="Li X."/>
        </authorList>
    </citation>
    <scope>NUCLEOTIDE SEQUENCE [LARGE SCALE GENOMIC DNA]</scope>
    <source>
        <strain evidence="14">YIM 73061</strain>
    </source>
</reference>
<evidence type="ECO:0000259" key="11">
    <source>
        <dbReference type="Pfam" id="PF00593"/>
    </source>
</evidence>
<dbReference type="Pfam" id="PF00593">
    <property type="entry name" value="TonB_dep_Rec_b-barrel"/>
    <property type="match status" value="1"/>
</dbReference>
<comment type="subcellular location">
    <subcellularLocation>
        <location evidence="1 8">Cell outer membrane</location>
        <topology evidence="1 8">Multi-pass membrane protein</topology>
    </subcellularLocation>
</comment>
<comment type="similarity">
    <text evidence="8 9">Belongs to the TonB-dependent receptor family.</text>
</comment>
<dbReference type="PROSITE" id="PS52016">
    <property type="entry name" value="TONB_DEPENDENT_REC_3"/>
    <property type="match status" value="1"/>
</dbReference>
<dbReference type="PANTHER" id="PTHR40980:SF3">
    <property type="entry name" value="TONB-DEPENDENT RECEPTOR-LIKE BETA-BARREL DOMAIN-CONTAINING PROTEIN"/>
    <property type="match status" value="1"/>
</dbReference>
<dbReference type="EMBL" id="QFYR01000002">
    <property type="protein sequence ID" value="RAK52871.1"/>
    <property type="molecule type" value="Genomic_DNA"/>
</dbReference>
<dbReference type="NCBIfam" id="TIGR01782">
    <property type="entry name" value="TonB-Xanth-Caul"/>
    <property type="match status" value="1"/>
</dbReference>
<feature type="chain" id="PRO_5016349308" evidence="10">
    <location>
        <begin position="25"/>
        <end position="885"/>
    </location>
</feature>
<feature type="domain" description="TonB-dependent receptor plug" evidence="12">
    <location>
        <begin position="49"/>
        <end position="159"/>
    </location>
</feature>
<dbReference type="Proteomes" id="UP000249725">
    <property type="component" value="Unassembled WGS sequence"/>
</dbReference>
<dbReference type="GO" id="GO:0009279">
    <property type="term" value="C:cell outer membrane"/>
    <property type="evidence" value="ECO:0007669"/>
    <property type="project" value="UniProtKB-SubCell"/>
</dbReference>
<proteinExistence type="inferred from homology"/>
<comment type="caution">
    <text evidence="13">The sequence shown here is derived from an EMBL/GenBank/DDBJ whole genome shotgun (WGS) entry which is preliminary data.</text>
</comment>
<keyword evidence="13" id="KW-0675">Receptor</keyword>
<evidence type="ECO:0000256" key="2">
    <source>
        <dbReference type="ARBA" id="ARBA00022448"/>
    </source>
</evidence>
<dbReference type="InterPro" id="IPR036942">
    <property type="entry name" value="Beta-barrel_TonB_sf"/>
</dbReference>
<dbReference type="Pfam" id="PF07715">
    <property type="entry name" value="Plug"/>
    <property type="match status" value="1"/>
</dbReference>
<evidence type="ECO:0000313" key="13">
    <source>
        <dbReference type="EMBL" id="RAK52871.1"/>
    </source>
</evidence>